<dbReference type="GeneID" id="115878321"/>
<dbReference type="FunFam" id="3.30.160.60:FF:000446">
    <property type="entry name" value="Zinc finger protein"/>
    <property type="match status" value="1"/>
</dbReference>
<dbReference type="Pfam" id="PF00096">
    <property type="entry name" value="zf-C2H2"/>
    <property type="match status" value="2"/>
</dbReference>
<comment type="similarity">
    <text evidence="2">Belongs to the krueppel C2H2-type zinc-finger protein family.</text>
</comment>
<dbReference type="InterPro" id="IPR036236">
    <property type="entry name" value="Znf_C2H2_sf"/>
</dbReference>
<gene>
    <name evidence="14" type="primary">LOC115878321</name>
</gene>
<evidence type="ECO:0000256" key="3">
    <source>
        <dbReference type="ARBA" id="ARBA00022723"/>
    </source>
</evidence>
<evidence type="ECO:0000256" key="10">
    <source>
        <dbReference type="ARBA" id="ARBA00023242"/>
    </source>
</evidence>
<evidence type="ECO:0000256" key="2">
    <source>
        <dbReference type="ARBA" id="ARBA00006991"/>
    </source>
</evidence>
<evidence type="ECO:0000259" key="12">
    <source>
        <dbReference type="PROSITE" id="PS50157"/>
    </source>
</evidence>
<evidence type="ECO:0000256" key="1">
    <source>
        <dbReference type="ARBA" id="ARBA00004123"/>
    </source>
</evidence>
<keyword evidence="9" id="KW-0804">Transcription</keyword>
<evidence type="ECO:0000256" key="9">
    <source>
        <dbReference type="ARBA" id="ARBA00023163"/>
    </source>
</evidence>
<evidence type="ECO:0000256" key="6">
    <source>
        <dbReference type="ARBA" id="ARBA00022833"/>
    </source>
</evidence>
<evidence type="ECO:0000313" key="14">
    <source>
        <dbReference type="RefSeq" id="XP_030750640.1"/>
    </source>
</evidence>
<evidence type="ECO:0000313" key="13">
    <source>
        <dbReference type="Proteomes" id="UP000504635"/>
    </source>
</evidence>
<dbReference type="Proteomes" id="UP000504635">
    <property type="component" value="Unplaced"/>
</dbReference>
<dbReference type="Gene3D" id="3.30.160.60">
    <property type="entry name" value="Classic Zinc Finger"/>
    <property type="match status" value="6"/>
</dbReference>
<dbReference type="GO" id="GO:0005634">
    <property type="term" value="C:nucleus"/>
    <property type="evidence" value="ECO:0007669"/>
    <property type="project" value="UniProtKB-SubCell"/>
</dbReference>
<keyword evidence="8" id="KW-0238">DNA-binding</keyword>
<dbReference type="PANTHER" id="PTHR24379">
    <property type="entry name" value="KRAB AND ZINC FINGER DOMAIN-CONTAINING"/>
    <property type="match status" value="1"/>
</dbReference>
<dbReference type="AlphaFoldDB" id="A0A6J2XI92"/>
<keyword evidence="4" id="KW-0677">Repeat</keyword>
<comment type="subcellular location">
    <subcellularLocation>
        <location evidence="1">Nucleus</location>
    </subcellularLocation>
</comment>
<evidence type="ECO:0000256" key="11">
    <source>
        <dbReference type="PROSITE-ProRule" id="PRU00042"/>
    </source>
</evidence>
<dbReference type="SUPFAM" id="SSF57667">
    <property type="entry name" value="beta-beta-alpha zinc fingers"/>
    <property type="match status" value="4"/>
</dbReference>
<dbReference type="OrthoDB" id="5876240at2759"/>
<feature type="domain" description="C2H2-type" evidence="12">
    <location>
        <begin position="451"/>
        <end position="479"/>
    </location>
</feature>
<feature type="domain" description="C2H2-type" evidence="12">
    <location>
        <begin position="508"/>
        <end position="535"/>
    </location>
</feature>
<dbReference type="InParanoid" id="A0A6J2XI92"/>
<dbReference type="GO" id="GO:0008270">
    <property type="term" value="F:zinc ion binding"/>
    <property type="evidence" value="ECO:0007669"/>
    <property type="project" value="UniProtKB-KW"/>
</dbReference>
<accession>A0A6J2XI92</accession>
<dbReference type="PROSITE" id="PS00028">
    <property type="entry name" value="ZINC_FINGER_C2H2_1"/>
    <property type="match status" value="6"/>
</dbReference>
<dbReference type="RefSeq" id="XP_030750640.1">
    <property type="nucleotide sequence ID" value="XM_030894780.1"/>
</dbReference>
<dbReference type="GO" id="GO:0003690">
    <property type="term" value="F:double-stranded DNA binding"/>
    <property type="evidence" value="ECO:0007669"/>
    <property type="project" value="UniProtKB-ARBA"/>
</dbReference>
<keyword evidence="10" id="KW-0539">Nucleus</keyword>
<reference evidence="14" key="1">
    <citation type="submission" date="2025-08" db="UniProtKB">
        <authorList>
            <consortium name="RefSeq"/>
        </authorList>
    </citation>
    <scope>IDENTIFICATION</scope>
    <source>
        <tissue evidence="14">Gonads</tissue>
    </source>
</reference>
<dbReference type="InterPro" id="IPR013087">
    <property type="entry name" value="Znf_C2H2_type"/>
</dbReference>
<dbReference type="PROSITE" id="PS50157">
    <property type="entry name" value="ZINC_FINGER_C2H2_2"/>
    <property type="match status" value="5"/>
</dbReference>
<protein>
    <submittedName>
        <fullName evidence="14">Gastrula zinc finger protein xFG20-1-like isoform X1</fullName>
    </submittedName>
</protein>
<dbReference type="SMART" id="SM00355">
    <property type="entry name" value="ZnF_C2H2"/>
    <property type="match status" value="11"/>
</dbReference>
<evidence type="ECO:0000256" key="4">
    <source>
        <dbReference type="ARBA" id="ARBA00022737"/>
    </source>
</evidence>
<keyword evidence="13" id="KW-1185">Reference proteome</keyword>
<dbReference type="Pfam" id="PF13894">
    <property type="entry name" value="zf-C2H2_4"/>
    <property type="match status" value="1"/>
</dbReference>
<dbReference type="FunFam" id="3.30.160.60:FF:001370">
    <property type="entry name" value="Zinc finger protein"/>
    <property type="match status" value="1"/>
</dbReference>
<dbReference type="PANTHER" id="PTHR24379:SF121">
    <property type="entry name" value="C2H2-TYPE DOMAIN-CONTAINING PROTEIN"/>
    <property type="match status" value="1"/>
</dbReference>
<feature type="domain" description="C2H2-type" evidence="12">
    <location>
        <begin position="480"/>
        <end position="507"/>
    </location>
</feature>
<dbReference type="KEGG" id="soy:115878321"/>
<organism evidence="13 14">
    <name type="scientific">Sitophilus oryzae</name>
    <name type="common">Rice weevil</name>
    <name type="synonym">Curculio oryzae</name>
    <dbReference type="NCBI Taxonomy" id="7048"/>
    <lineage>
        <taxon>Eukaryota</taxon>
        <taxon>Metazoa</taxon>
        <taxon>Ecdysozoa</taxon>
        <taxon>Arthropoda</taxon>
        <taxon>Hexapoda</taxon>
        <taxon>Insecta</taxon>
        <taxon>Pterygota</taxon>
        <taxon>Neoptera</taxon>
        <taxon>Endopterygota</taxon>
        <taxon>Coleoptera</taxon>
        <taxon>Polyphaga</taxon>
        <taxon>Cucujiformia</taxon>
        <taxon>Curculionidae</taxon>
        <taxon>Dryophthorinae</taxon>
        <taxon>Sitophilus</taxon>
    </lineage>
</organism>
<keyword evidence="6" id="KW-0862">Zinc</keyword>
<evidence type="ECO:0000256" key="7">
    <source>
        <dbReference type="ARBA" id="ARBA00023015"/>
    </source>
</evidence>
<evidence type="ECO:0000256" key="5">
    <source>
        <dbReference type="ARBA" id="ARBA00022771"/>
    </source>
</evidence>
<keyword evidence="5 11" id="KW-0863">Zinc-finger</keyword>
<keyword evidence="7" id="KW-0805">Transcription regulation</keyword>
<feature type="domain" description="C2H2-type" evidence="12">
    <location>
        <begin position="536"/>
        <end position="564"/>
    </location>
</feature>
<keyword evidence="3" id="KW-0479">Metal-binding</keyword>
<name>A0A6J2XI92_SITOR</name>
<proteinExistence type="inferred from homology"/>
<dbReference type="FunFam" id="3.30.160.60:FF:000882">
    <property type="entry name" value="Predicted gene, 21060"/>
    <property type="match status" value="1"/>
</dbReference>
<feature type="domain" description="C2H2-type" evidence="12">
    <location>
        <begin position="420"/>
        <end position="442"/>
    </location>
</feature>
<evidence type="ECO:0000256" key="8">
    <source>
        <dbReference type="ARBA" id="ARBA00023125"/>
    </source>
</evidence>
<sequence length="598" mass="68874">MKTEQLSGSNGDPIWAGNAELLPPEECLPVIGSCQVTSILQNLDNANNDHNLQNMDLIILQGNDYKMPLDVPLNLHSNNYIVVKDPVHNNENSNANNKIISFDGSNILKGSNEKKQLKPTDLTLNIIETSNSSNNSSISPKHYDKESFEDMLYFVCNLCPFLCTKETKITQHLESVHKNKLSSQLVQLKCPACINIFYHRASLKSHLLHDHCVETSDINLIVQAVVFYSNKENKMKEIKINEEIEKIDLKTHVDIKKIDFESKPKLNEKKIMDMDSSSESSGHFEVPNVNIKPVQVPQKIPLPQVDITPNNSEKLITNLMKKDPVINYINSQKCAYVPCKVVLSDPKKMNYHMESHFNDGFKCLECQEKFLLWKPLTSHLWRTHKVDLDLYSCDKCDYKTNSLSKLNTIHKLTHSNVKAFRCEICAKPFKNQKQVRNHKRIHRDVSDKKHLICELCSKNFPDKRRLRSHMDSVHKKIKPFLCNYCGYKGSSRASLKMHIRSHTGEKPFSCDQCSYSTSDHNSLRRHKLRHTGHKPYKCSYCSYACIQSSTYKVHLKTKHPGMEKDLMFTCFLCQYRTVNKGMYSTHMITIHKQNMPCS</sequence>